<keyword evidence="1" id="KW-0472">Membrane</keyword>
<accession>G2GF43</accession>
<dbReference type="PATRIC" id="fig|700597.3.peg.4049"/>
<proteinExistence type="predicted"/>
<dbReference type="Proteomes" id="UP000004217">
    <property type="component" value="Unassembled WGS sequence"/>
</dbReference>
<feature type="transmembrane region" description="Helical" evidence="1">
    <location>
        <begin position="117"/>
        <end position="139"/>
    </location>
</feature>
<evidence type="ECO:0000256" key="1">
    <source>
        <dbReference type="SAM" id="Phobius"/>
    </source>
</evidence>
<organism evidence="2 3">
    <name type="scientific">Streptomyces zinciresistens K42</name>
    <dbReference type="NCBI Taxonomy" id="700597"/>
    <lineage>
        <taxon>Bacteria</taxon>
        <taxon>Bacillati</taxon>
        <taxon>Actinomycetota</taxon>
        <taxon>Actinomycetes</taxon>
        <taxon>Kitasatosporales</taxon>
        <taxon>Streptomycetaceae</taxon>
        <taxon>Streptomyces</taxon>
    </lineage>
</organism>
<feature type="transmembrane region" description="Helical" evidence="1">
    <location>
        <begin position="6"/>
        <end position="24"/>
    </location>
</feature>
<evidence type="ECO:0000313" key="2">
    <source>
        <dbReference type="EMBL" id="EGX57848.1"/>
    </source>
</evidence>
<dbReference type="AlphaFoldDB" id="G2GF43"/>
<gene>
    <name evidence="2" type="ORF">SZN_20632</name>
</gene>
<keyword evidence="3" id="KW-1185">Reference proteome</keyword>
<name>G2GF43_9ACTN</name>
<sequence>MDLFFYAVPGLIMAVAVFLAYRVVRRQLQMRAAWNSGLTAEGRCLRTYTTTHGGGHSRVTTVLHHVYEFAARDGRAVRFEEEGGPATTVEGDFVTVHYTDGPRIAAMAHRPGRVRHAATALGAIAFLGVVMVACVGFVVTYGELS</sequence>
<dbReference type="EMBL" id="AGBF01000075">
    <property type="protein sequence ID" value="EGX57848.1"/>
    <property type="molecule type" value="Genomic_DNA"/>
</dbReference>
<evidence type="ECO:0000313" key="3">
    <source>
        <dbReference type="Proteomes" id="UP000004217"/>
    </source>
</evidence>
<keyword evidence="1" id="KW-1133">Transmembrane helix</keyword>
<comment type="caution">
    <text evidence="2">The sequence shown here is derived from an EMBL/GenBank/DDBJ whole genome shotgun (WGS) entry which is preliminary data.</text>
</comment>
<keyword evidence="1" id="KW-0812">Transmembrane</keyword>
<dbReference type="RefSeq" id="WP_007498049.1">
    <property type="nucleotide sequence ID" value="NZ_AGBF01000075.1"/>
</dbReference>
<reference evidence="2 3" key="1">
    <citation type="submission" date="2011-08" db="EMBL/GenBank/DDBJ databases">
        <authorList>
            <person name="Lin Y."/>
            <person name="Hao X."/>
            <person name="Johnstone L."/>
            <person name="Miller S.J."/>
            <person name="Wei G."/>
            <person name="Rensing C."/>
        </authorList>
    </citation>
    <scope>NUCLEOTIDE SEQUENCE [LARGE SCALE GENOMIC DNA]</scope>
    <source>
        <strain evidence="2 3">K42</strain>
    </source>
</reference>
<protein>
    <submittedName>
        <fullName evidence="2">Uncharacterized protein</fullName>
    </submittedName>
</protein>
<dbReference type="OrthoDB" id="4221100at2"/>